<dbReference type="PANTHER" id="PTHR30433">
    <property type="entry name" value="CHEMOTAXIS PROTEIN MOTA"/>
    <property type="match status" value="1"/>
</dbReference>
<dbReference type="RefSeq" id="WP_207860377.1">
    <property type="nucleotide sequence ID" value="NZ_JAFREP010000017.1"/>
</dbReference>
<dbReference type="PANTHER" id="PTHR30433:SF2">
    <property type="entry name" value="MOTILITY PROTEIN A"/>
    <property type="match status" value="1"/>
</dbReference>
<keyword evidence="10" id="KW-1185">Reference proteome</keyword>
<dbReference type="GO" id="GO:0071978">
    <property type="term" value="P:bacterial-type flagellum-dependent swarming motility"/>
    <property type="evidence" value="ECO:0007669"/>
    <property type="project" value="InterPro"/>
</dbReference>
<reference evidence="9" key="1">
    <citation type="submission" date="2021-03" db="EMBL/GenBank/DDBJ databases">
        <authorList>
            <person name="Wang G."/>
        </authorList>
    </citation>
    <scope>NUCLEOTIDE SEQUENCE</scope>
    <source>
        <strain evidence="9">KCTC 12899</strain>
    </source>
</reference>
<evidence type="ECO:0000256" key="6">
    <source>
        <dbReference type="RuleBase" id="RU004057"/>
    </source>
</evidence>
<feature type="transmembrane region" description="Helical" evidence="7">
    <location>
        <begin position="35"/>
        <end position="53"/>
    </location>
</feature>
<evidence type="ECO:0000256" key="5">
    <source>
        <dbReference type="ARBA" id="ARBA00023136"/>
    </source>
</evidence>
<comment type="subcellular location">
    <subcellularLocation>
        <location evidence="1">Cell membrane</location>
        <topology evidence="1">Multi-pass membrane protein</topology>
    </subcellularLocation>
    <subcellularLocation>
        <location evidence="6">Membrane</location>
        <topology evidence="6">Multi-pass membrane protein</topology>
    </subcellularLocation>
</comment>
<evidence type="ECO:0000313" key="10">
    <source>
        <dbReference type="Proteomes" id="UP000664417"/>
    </source>
</evidence>
<dbReference type="GO" id="GO:0006935">
    <property type="term" value="P:chemotaxis"/>
    <property type="evidence" value="ECO:0007669"/>
    <property type="project" value="InterPro"/>
</dbReference>
<name>A0A8J7QLE5_9BACT</name>
<dbReference type="GO" id="GO:0015031">
    <property type="term" value="P:protein transport"/>
    <property type="evidence" value="ECO:0007669"/>
    <property type="project" value="UniProtKB-KW"/>
</dbReference>
<dbReference type="EMBL" id="JAFREP010000017">
    <property type="protein sequence ID" value="MBO1320423.1"/>
    <property type="molecule type" value="Genomic_DNA"/>
</dbReference>
<dbReference type="Proteomes" id="UP000664417">
    <property type="component" value="Unassembled WGS sequence"/>
</dbReference>
<evidence type="ECO:0000256" key="7">
    <source>
        <dbReference type="SAM" id="Phobius"/>
    </source>
</evidence>
<dbReference type="Pfam" id="PF01618">
    <property type="entry name" value="MotA_ExbB"/>
    <property type="match status" value="1"/>
</dbReference>
<gene>
    <name evidence="9" type="ORF">J3U88_18250</name>
</gene>
<proteinExistence type="inferred from homology"/>
<evidence type="ECO:0000256" key="1">
    <source>
        <dbReference type="ARBA" id="ARBA00004651"/>
    </source>
</evidence>
<comment type="similarity">
    <text evidence="6">Belongs to the exbB/tolQ family.</text>
</comment>
<feature type="transmembrane region" description="Helical" evidence="7">
    <location>
        <begin position="7"/>
        <end position="29"/>
    </location>
</feature>
<dbReference type="GO" id="GO:0005886">
    <property type="term" value="C:plasma membrane"/>
    <property type="evidence" value="ECO:0007669"/>
    <property type="project" value="UniProtKB-SubCell"/>
</dbReference>
<protein>
    <submittedName>
        <fullName evidence="9">MotA/TolQ/ExbB proton channel family protein</fullName>
    </submittedName>
</protein>
<feature type="transmembrane region" description="Helical" evidence="7">
    <location>
        <begin position="151"/>
        <end position="170"/>
    </location>
</feature>
<evidence type="ECO:0000256" key="2">
    <source>
        <dbReference type="ARBA" id="ARBA00022475"/>
    </source>
</evidence>
<keyword evidence="5 7" id="KW-0472">Membrane</keyword>
<keyword evidence="3 7" id="KW-0812">Transmembrane</keyword>
<evidence type="ECO:0000313" key="9">
    <source>
        <dbReference type="EMBL" id="MBO1320423.1"/>
    </source>
</evidence>
<keyword evidence="6" id="KW-0813">Transport</keyword>
<sequence>MDIATVVGLVISMILIAIAIALGGSPLMFLDAQSFLIVVGGGCIGAPVMAFPIKASKSLVSVMSKAFFIKNYDAVETIKFIVELAQKARKESLLALENVEIENEFLKKGITLAVDGTEPPTIKAILSGEMAYIRKRHENAISMLKYIMDSAPAFGMIGTLVGLVNMLATLSDPSAIGPAMAVAILTTLYGALAANVVCAPIARKLEWYDGEESMQMEIIIEGINSILEGDHPAIAEQKLMGFLPAAERTQGGGE</sequence>
<keyword evidence="2" id="KW-1003">Cell membrane</keyword>
<keyword evidence="4 7" id="KW-1133">Transmembrane helix</keyword>
<dbReference type="InterPro" id="IPR047055">
    <property type="entry name" value="MotA-like"/>
</dbReference>
<dbReference type="InterPro" id="IPR002898">
    <property type="entry name" value="MotA_ExbB_proton_chnl"/>
</dbReference>
<keyword evidence="6" id="KW-0653">Protein transport</keyword>
<dbReference type="AlphaFoldDB" id="A0A8J7QLE5"/>
<evidence type="ECO:0000256" key="4">
    <source>
        <dbReference type="ARBA" id="ARBA00022989"/>
    </source>
</evidence>
<accession>A0A8J7QLE5</accession>
<feature type="domain" description="MotA/TolQ/ExbB proton channel" evidence="8">
    <location>
        <begin position="100"/>
        <end position="217"/>
    </location>
</feature>
<evidence type="ECO:0000256" key="3">
    <source>
        <dbReference type="ARBA" id="ARBA00022692"/>
    </source>
</evidence>
<feature type="transmembrane region" description="Helical" evidence="7">
    <location>
        <begin position="176"/>
        <end position="198"/>
    </location>
</feature>
<organism evidence="9 10">
    <name type="scientific">Acanthopleuribacter pedis</name>
    <dbReference type="NCBI Taxonomy" id="442870"/>
    <lineage>
        <taxon>Bacteria</taxon>
        <taxon>Pseudomonadati</taxon>
        <taxon>Acidobacteriota</taxon>
        <taxon>Holophagae</taxon>
        <taxon>Acanthopleuribacterales</taxon>
        <taxon>Acanthopleuribacteraceae</taxon>
        <taxon>Acanthopleuribacter</taxon>
    </lineage>
</organism>
<comment type="caution">
    <text evidence="9">The sequence shown here is derived from an EMBL/GenBank/DDBJ whole genome shotgun (WGS) entry which is preliminary data.</text>
</comment>
<evidence type="ECO:0000259" key="8">
    <source>
        <dbReference type="Pfam" id="PF01618"/>
    </source>
</evidence>